<dbReference type="GO" id="GO:0043202">
    <property type="term" value="C:lysosomal lumen"/>
    <property type="evidence" value="ECO:0007669"/>
    <property type="project" value="UniProtKB-SubCell"/>
</dbReference>
<evidence type="ECO:0000256" key="11">
    <source>
        <dbReference type="ARBA" id="ARBA00022737"/>
    </source>
</evidence>
<evidence type="ECO:0000256" key="19">
    <source>
        <dbReference type="ARBA" id="ARBA00023295"/>
    </source>
</evidence>
<keyword evidence="15" id="KW-0472">Membrane</keyword>
<dbReference type="GO" id="GO:0004308">
    <property type="term" value="F:exo-alpha-sialidase activity"/>
    <property type="evidence" value="ECO:0007669"/>
    <property type="project" value="UniProtKB-EC"/>
</dbReference>
<dbReference type="EMBL" id="JAROKS010000003">
    <property type="protein sequence ID" value="KAK1804895.1"/>
    <property type="molecule type" value="Genomic_DNA"/>
</dbReference>
<evidence type="ECO:0000256" key="15">
    <source>
        <dbReference type="ARBA" id="ARBA00023136"/>
    </source>
</evidence>
<dbReference type="GO" id="GO:0031410">
    <property type="term" value="C:cytoplasmic vesicle"/>
    <property type="evidence" value="ECO:0007669"/>
    <property type="project" value="UniProtKB-SubCell"/>
</dbReference>
<keyword evidence="20" id="KW-0968">Cytoplasmic vesicle</keyword>
<evidence type="ECO:0000256" key="20">
    <source>
        <dbReference type="ARBA" id="ARBA00023329"/>
    </source>
</evidence>
<dbReference type="InterPro" id="IPR011040">
    <property type="entry name" value="Sialidase"/>
</dbReference>
<accession>A0AAD8ZU56</accession>
<dbReference type="Proteomes" id="UP001239994">
    <property type="component" value="Unassembled WGS sequence"/>
</dbReference>
<evidence type="ECO:0000256" key="10">
    <source>
        <dbReference type="ARBA" id="ARBA00022729"/>
    </source>
</evidence>
<evidence type="ECO:0000256" key="9">
    <source>
        <dbReference type="ARBA" id="ARBA00022553"/>
    </source>
</evidence>
<feature type="domain" description="Sialidase" evidence="27">
    <location>
        <begin position="425"/>
        <end position="712"/>
    </location>
</feature>
<evidence type="ECO:0000256" key="5">
    <source>
        <dbReference type="ARBA" id="ARBA00004541"/>
    </source>
</evidence>
<feature type="chain" id="PRO_5042204019" description="Sialidase-1" evidence="26">
    <location>
        <begin position="22"/>
        <end position="749"/>
    </location>
</feature>
<evidence type="ECO:0000256" key="25">
    <source>
        <dbReference type="ARBA" id="ARBA00041413"/>
    </source>
</evidence>
<dbReference type="InterPro" id="IPR026856">
    <property type="entry name" value="Sialidase_fam"/>
</dbReference>
<dbReference type="Pfam" id="PF13088">
    <property type="entry name" value="BNR_2"/>
    <property type="match status" value="2"/>
</dbReference>
<evidence type="ECO:0000256" key="8">
    <source>
        <dbReference type="ARBA" id="ARBA00022475"/>
    </source>
</evidence>
<reference evidence="28" key="1">
    <citation type="submission" date="2023-03" db="EMBL/GenBank/DDBJ databases">
        <title>Electrophorus voltai genome.</title>
        <authorList>
            <person name="Bian C."/>
        </authorList>
    </citation>
    <scope>NUCLEOTIDE SEQUENCE</scope>
    <source>
        <strain evidence="28">CB-2022</strain>
        <tissue evidence="28">Muscle</tissue>
    </source>
</reference>
<evidence type="ECO:0000313" key="28">
    <source>
        <dbReference type="EMBL" id="KAK1804895.1"/>
    </source>
</evidence>
<evidence type="ECO:0000256" key="21">
    <source>
        <dbReference type="ARBA" id="ARBA00037235"/>
    </source>
</evidence>
<comment type="subunit">
    <text evidence="22">Interacts with cathepsin A (protective protein), beta-galactosidase and N-acetylgalactosamine-6-sulfate sulfatase in a multienzyme complex.</text>
</comment>
<evidence type="ECO:0000256" key="24">
    <source>
        <dbReference type="ARBA" id="ARBA00041332"/>
    </source>
</evidence>
<comment type="similarity">
    <text evidence="6">Belongs to the glycosyl hydrolase 33 family.</text>
</comment>
<dbReference type="InterPro" id="IPR036278">
    <property type="entry name" value="Sialidase_sf"/>
</dbReference>
<sequence>MGLLLRVTLTWLLLLANAVYTKITPLVYDEQLLWVSGEAGQVKTYRVPLVTFTPQGSLLAFAEARKESSGDIGAKFIAMKRSTDKGGATWSPTSFIVNDGSLVDGLNLGAVVVDEQTGAVMLIYSLCFHLFGCSPTSTMLVESLDDGLTWSTPRNLSVQLGVKSFAPGPGFGIQKRYKPGAGRLVVCGHGSIEGDGVFCILSDDHGRTWRNGAALKSIPYNQPKQSLDFNPDECQPVELEDGSIMINVRNQNNYHCRCRMVVRSLDGGETLPVEELVFDHTLVDPVVAAGALQKAGVLYFTNPANSHLRVNMTLRWSLTDGRSWENEAVQIWPGPSGYSSMTSLVTNSVEDDKYIFVIYEKGHSNYIETISVAKIHLYGGSNVIDAFTCTWINPIITEEKLLWIGGDAGEVHTYRIPLLTFTTRGSLLAFAEARKTSSGDMVAKFIALRRSTDKGATWSPTSFLLNDGIHTDGSNLGSVVVDEDTGAVMLIYSICFYNYHCSPTSTMLVESLDDGLTWSTPRNLSIQLGVKSFIPGPGFGIQKRLPPAKSRLVVCGHGSIEGDGVFCILSDDHGRTWRNGAALKSIPYNQPKQSLDFNPDECQPVELEDGSIAVNVRNQNNYHCRCRMVVRSLDGGETLPVEELVFDHTLVDPVVAAGALQKAGVLYFTNPANSHLRVNLTLRWSLTDGRSWENEILQIWEGPSGYSSITSLKGDYTEDRKHIFVIYEKGRRDYCESVSFAKINLYGGI</sequence>
<dbReference type="AlphaFoldDB" id="A0AAD8ZU56"/>
<protein>
    <recommendedName>
        <fullName evidence="23">Sialidase-1</fullName>
        <ecNumber evidence="7">3.2.1.18</ecNumber>
    </recommendedName>
    <alternativeName>
        <fullName evidence="25">Lysosomal sialidase</fullName>
    </alternativeName>
    <alternativeName>
        <fullName evidence="24">N-acetyl-alpha-neuraminidase 1</fullName>
    </alternativeName>
</protein>
<evidence type="ECO:0000256" key="1">
    <source>
        <dbReference type="ARBA" id="ARBA00000427"/>
    </source>
</evidence>
<organism evidence="28 29">
    <name type="scientific">Electrophorus voltai</name>
    <dbReference type="NCBI Taxonomy" id="2609070"/>
    <lineage>
        <taxon>Eukaryota</taxon>
        <taxon>Metazoa</taxon>
        <taxon>Chordata</taxon>
        <taxon>Craniata</taxon>
        <taxon>Vertebrata</taxon>
        <taxon>Euteleostomi</taxon>
        <taxon>Actinopterygii</taxon>
        <taxon>Neopterygii</taxon>
        <taxon>Teleostei</taxon>
        <taxon>Ostariophysi</taxon>
        <taxon>Gymnotiformes</taxon>
        <taxon>Gymnotoidei</taxon>
        <taxon>Gymnotidae</taxon>
        <taxon>Electrophorus</taxon>
    </lineage>
</organism>
<gene>
    <name evidence="28" type="ORF">P4O66_019262</name>
</gene>
<evidence type="ECO:0000313" key="29">
    <source>
        <dbReference type="Proteomes" id="UP001239994"/>
    </source>
</evidence>
<keyword evidence="13" id="KW-0442">Lipid degradation</keyword>
<keyword evidence="17" id="KW-0458">Lysosome</keyword>
<keyword evidence="18" id="KW-0119">Carbohydrate metabolism</keyword>
<evidence type="ECO:0000256" key="3">
    <source>
        <dbReference type="ARBA" id="ARBA00004227"/>
    </source>
</evidence>
<comment type="catalytic activity">
    <reaction evidence="1">
        <text>Hydrolysis of alpha-(2-&gt;3)-, alpha-(2-&gt;6)-, alpha-(2-&gt;8)- glycosidic linkages of terminal sialic acid residues in oligosaccharides, glycoproteins, glycolipids, colominic acid and synthetic substrates.</text>
        <dbReference type="EC" id="3.2.1.18"/>
    </reaction>
</comment>
<evidence type="ECO:0000256" key="16">
    <source>
        <dbReference type="ARBA" id="ARBA00023180"/>
    </source>
</evidence>
<comment type="function">
    <text evidence="21">Catalyzes the removal of sialic acid (N-acetylneuraminic acid) moieties from glycoproteins and glycolipids. To be active, it is strictly dependent on its presence in the multienzyme complex. Appears to have a preference for alpha 2-3 and alpha 2-6 sialyl linkage.</text>
</comment>
<keyword evidence="29" id="KW-1185">Reference proteome</keyword>
<keyword evidence="10 26" id="KW-0732">Signal</keyword>
<evidence type="ECO:0000259" key="27">
    <source>
        <dbReference type="Pfam" id="PF13088"/>
    </source>
</evidence>
<name>A0AAD8ZU56_9TELE</name>
<dbReference type="CDD" id="cd15482">
    <property type="entry name" value="Sialidase_non-viral"/>
    <property type="match status" value="2"/>
</dbReference>
<comment type="caution">
    <text evidence="28">The sequence shown here is derived from an EMBL/GenBank/DDBJ whole genome shotgun (WGS) entry which is preliminary data.</text>
</comment>
<keyword evidence="9" id="KW-0597">Phosphoprotein</keyword>
<evidence type="ECO:0000256" key="26">
    <source>
        <dbReference type="SAM" id="SignalP"/>
    </source>
</evidence>
<evidence type="ECO:0000256" key="2">
    <source>
        <dbReference type="ARBA" id="ARBA00004207"/>
    </source>
</evidence>
<dbReference type="GO" id="GO:0005886">
    <property type="term" value="C:plasma membrane"/>
    <property type="evidence" value="ECO:0007669"/>
    <property type="project" value="UniProtKB-SubCell"/>
</dbReference>
<evidence type="ECO:0000256" key="23">
    <source>
        <dbReference type="ARBA" id="ARBA00040509"/>
    </source>
</evidence>
<evidence type="ECO:0000256" key="12">
    <source>
        <dbReference type="ARBA" id="ARBA00022801"/>
    </source>
</evidence>
<evidence type="ECO:0000256" key="13">
    <source>
        <dbReference type="ARBA" id="ARBA00022963"/>
    </source>
</evidence>
<evidence type="ECO:0000256" key="4">
    <source>
        <dbReference type="ARBA" id="ARBA00004236"/>
    </source>
</evidence>
<keyword evidence="12" id="KW-0378">Hydrolase</keyword>
<proteinExistence type="inferred from homology"/>
<dbReference type="Gene3D" id="2.120.10.10">
    <property type="match status" value="2"/>
</dbReference>
<dbReference type="GO" id="GO:0005765">
    <property type="term" value="C:lysosomal membrane"/>
    <property type="evidence" value="ECO:0007669"/>
    <property type="project" value="UniProtKB-SubCell"/>
</dbReference>
<comment type="subcellular location">
    <subcellularLocation>
        <location evidence="4">Cell membrane</location>
    </subcellularLocation>
    <subcellularLocation>
        <location evidence="5">Cytoplasmic vesicle</location>
    </subcellularLocation>
    <subcellularLocation>
        <location evidence="3">Lysosome lumen</location>
    </subcellularLocation>
    <subcellularLocation>
        <location evidence="2">Lysosome membrane</location>
        <topology evidence="2">Peripheral membrane protein</topology>
        <orientation evidence="2">Lumenal side</orientation>
    </subcellularLocation>
</comment>
<dbReference type="PANTHER" id="PTHR10628:SF25">
    <property type="entry name" value="SIALIDASE-1"/>
    <property type="match status" value="1"/>
</dbReference>
<keyword evidence="19" id="KW-0326">Glycosidase</keyword>
<keyword evidence="11" id="KW-0677">Repeat</keyword>
<evidence type="ECO:0000256" key="22">
    <source>
        <dbReference type="ARBA" id="ARBA00038519"/>
    </source>
</evidence>
<dbReference type="GO" id="GO:0006689">
    <property type="term" value="P:ganglioside catabolic process"/>
    <property type="evidence" value="ECO:0007669"/>
    <property type="project" value="TreeGrafter"/>
</dbReference>
<dbReference type="EC" id="3.2.1.18" evidence="7"/>
<feature type="signal peptide" evidence="26">
    <location>
        <begin position="1"/>
        <end position="21"/>
    </location>
</feature>
<dbReference type="FunFam" id="2.120.10.10:FF:000003">
    <property type="entry name" value="Neuraminidase 1"/>
    <property type="match status" value="2"/>
</dbReference>
<keyword evidence="16" id="KW-0325">Glycoprotein</keyword>
<dbReference type="PANTHER" id="PTHR10628">
    <property type="entry name" value="SIALIDASE"/>
    <property type="match status" value="1"/>
</dbReference>
<evidence type="ECO:0000256" key="14">
    <source>
        <dbReference type="ARBA" id="ARBA00023098"/>
    </source>
</evidence>
<keyword evidence="14" id="KW-0443">Lipid metabolism</keyword>
<evidence type="ECO:0000256" key="6">
    <source>
        <dbReference type="ARBA" id="ARBA00009348"/>
    </source>
</evidence>
<evidence type="ECO:0000256" key="7">
    <source>
        <dbReference type="ARBA" id="ARBA00012733"/>
    </source>
</evidence>
<dbReference type="GO" id="GO:0009313">
    <property type="term" value="P:oligosaccharide catabolic process"/>
    <property type="evidence" value="ECO:0007669"/>
    <property type="project" value="TreeGrafter"/>
</dbReference>
<keyword evidence="8" id="KW-1003">Cell membrane</keyword>
<evidence type="ECO:0000256" key="18">
    <source>
        <dbReference type="ARBA" id="ARBA00023277"/>
    </source>
</evidence>
<evidence type="ECO:0000256" key="17">
    <source>
        <dbReference type="ARBA" id="ARBA00023228"/>
    </source>
</evidence>
<feature type="domain" description="Sialidase" evidence="27">
    <location>
        <begin position="56"/>
        <end position="343"/>
    </location>
</feature>
<dbReference type="SUPFAM" id="SSF50939">
    <property type="entry name" value="Sialidases"/>
    <property type="match status" value="2"/>
</dbReference>